<accession>A0ABD2NXW5</accession>
<proteinExistence type="predicted"/>
<sequence length="161" mass="18450">VFLEEQDADIVALSEHWKSLEQLLTYQLNGYKLISSFCRDLKKHGGCALLWRNNLVCTIRKDFEALSVAEFFESAAIQVSLIHYILIVLCIYRLYTRPEADVNFSFEHIAATILDKCLAENDRVNIAVDFNIDIVNSREKRNFQGLLDSYGVKVTTNGQLE</sequence>
<dbReference type="PANTHER" id="PTHR33776:SF4">
    <property type="entry name" value="ENDONUCLEASE_EXONUCLEASE_PHOSPHATASE DOMAIN-CONTAINING PROTEIN"/>
    <property type="match status" value="1"/>
</dbReference>
<dbReference type="Proteomes" id="UP001516400">
    <property type="component" value="Unassembled WGS sequence"/>
</dbReference>
<dbReference type="SUPFAM" id="SSF56219">
    <property type="entry name" value="DNase I-like"/>
    <property type="match status" value="1"/>
</dbReference>
<protein>
    <submittedName>
        <fullName evidence="1">Uncharacterized protein</fullName>
    </submittedName>
</protein>
<organism evidence="1 2">
    <name type="scientific">Cryptolaemus montrouzieri</name>
    <dbReference type="NCBI Taxonomy" id="559131"/>
    <lineage>
        <taxon>Eukaryota</taxon>
        <taxon>Metazoa</taxon>
        <taxon>Ecdysozoa</taxon>
        <taxon>Arthropoda</taxon>
        <taxon>Hexapoda</taxon>
        <taxon>Insecta</taxon>
        <taxon>Pterygota</taxon>
        <taxon>Neoptera</taxon>
        <taxon>Endopterygota</taxon>
        <taxon>Coleoptera</taxon>
        <taxon>Polyphaga</taxon>
        <taxon>Cucujiformia</taxon>
        <taxon>Coccinelloidea</taxon>
        <taxon>Coccinellidae</taxon>
        <taxon>Scymninae</taxon>
        <taxon>Scymnini</taxon>
        <taxon>Cryptolaemus</taxon>
    </lineage>
</organism>
<keyword evidence="2" id="KW-1185">Reference proteome</keyword>
<reference evidence="1 2" key="1">
    <citation type="journal article" date="2021" name="BMC Biol.">
        <title>Horizontally acquired antibacterial genes associated with adaptive radiation of ladybird beetles.</title>
        <authorList>
            <person name="Li H.S."/>
            <person name="Tang X.F."/>
            <person name="Huang Y.H."/>
            <person name="Xu Z.Y."/>
            <person name="Chen M.L."/>
            <person name="Du X.Y."/>
            <person name="Qiu B.Y."/>
            <person name="Chen P.T."/>
            <person name="Zhang W."/>
            <person name="Slipinski A."/>
            <person name="Escalona H.E."/>
            <person name="Waterhouse R.M."/>
            <person name="Zwick A."/>
            <person name="Pang H."/>
        </authorList>
    </citation>
    <scope>NUCLEOTIDE SEQUENCE [LARGE SCALE GENOMIC DNA]</scope>
    <source>
        <strain evidence="1">SYSU2018</strain>
    </source>
</reference>
<evidence type="ECO:0000313" key="2">
    <source>
        <dbReference type="Proteomes" id="UP001516400"/>
    </source>
</evidence>
<dbReference type="AlphaFoldDB" id="A0ABD2NXW5"/>
<evidence type="ECO:0000313" key="1">
    <source>
        <dbReference type="EMBL" id="KAL3283269.1"/>
    </source>
</evidence>
<dbReference type="PANTHER" id="PTHR33776">
    <property type="entry name" value="ENDO/EXONUCLEASE/PHOSPHATASE DOMAIN-CONTAINING PROTEIN"/>
    <property type="match status" value="1"/>
</dbReference>
<gene>
    <name evidence="1" type="ORF">HHI36_006417</name>
</gene>
<dbReference type="EMBL" id="JABFTP020000144">
    <property type="protein sequence ID" value="KAL3283269.1"/>
    <property type="molecule type" value="Genomic_DNA"/>
</dbReference>
<feature type="non-terminal residue" evidence="1">
    <location>
        <position position="1"/>
    </location>
</feature>
<name>A0ABD2NXW5_9CUCU</name>
<comment type="caution">
    <text evidence="1">The sequence shown here is derived from an EMBL/GenBank/DDBJ whole genome shotgun (WGS) entry which is preliminary data.</text>
</comment>
<dbReference type="InterPro" id="IPR036691">
    <property type="entry name" value="Endo/exonu/phosph_ase_sf"/>
</dbReference>
<dbReference type="Gene3D" id="3.60.10.10">
    <property type="entry name" value="Endonuclease/exonuclease/phosphatase"/>
    <property type="match status" value="1"/>
</dbReference>